<feature type="compositionally biased region" description="Polar residues" evidence="1">
    <location>
        <begin position="116"/>
        <end position="125"/>
    </location>
</feature>
<feature type="compositionally biased region" description="Low complexity" evidence="1">
    <location>
        <begin position="91"/>
        <end position="115"/>
    </location>
</feature>
<gene>
    <name evidence="2" type="ORF">EX30DRAFT_340376</name>
</gene>
<name>A0A4S2MZG4_9PEZI</name>
<reference evidence="2 3" key="1">
    <citation type="submission" date="2019-04" db="EMBL/GenBank/DDBJ databases">
        <title>Comparative genomics and transcriptomics to analyze fruiting body development in filamentous ascomycetes.</title>
        <authorList>
            <consortium name="DOE Joint Genome Institute"/>
            <person name="Lutkenhaus R."/>
            <person name="Traeger S."/>
            <person name="Breuer J."/>
            <person name="Kuo A."/>
            <person name="Lipzen A."/>
            <person name="Pangilinan J."/>
            <person name="Dilworth D."/>
            <person name="Sandor L."/>
            <person name="Poggeler S."/>
            <person name="Barry K."/>
            <person name="Grigoriev I.V."/>
            <person name="Nowrousian M."/>
        </authorList>
    </citation>
    <scope>NUCLEOTIDE SEQUENCE [LARGE SCALE GENOMIC DNA]</scope>
    <source>
        <strain evidence="2 3">CBS 389.68</strain>
    </source>
</reference>
<dbReference type="Proteomes" id="UP000298138">
    <property type="component" value="Unassembled WGS sequence"/>
</dbReference>
<sequence length="205" mass="21398">MTATIANADDAEMRGNEKPGMEVDIKPRHSERETGGGGGISFASSNTTKAALPPVTTTNLTTINLKARLSSPEDNYDSENYDNSAGPQERAAASVLASVSAAAAANAHHPSSSSPVQHTPPSTASIAAETTPAGKATAEVEEGDGNNSGGIITPTRKRITRSHSGDMLTERVRVKADPLGQRPAEWALREEVEAVRGGRMVRAEN</sequence>
<accession>A0A4S2MZG4</accession>
<proteinExistence type="predicted"/>
<protein>
    <submittedName>
        <fullName evidence="2">Uncharacterized protein</fullName>
    </submittedName>
</protein>
<feature type="compositionally biased region" description="Polar residues" evidence="1">
    <location>
        <begin position="42"/>
        <end position="64"/>
    </location>
</feature>
<dbReference type="InParanoid" id="A0A4S2MZG4"/>
<feature type="compositionally biased region" description="Basic and acidic residues" evidence="1">
    <location>
        <begin position="11"/>
        <end position="34"/>
    </location>
</feature>
<keyword evidence="3" id="KW-1185">Reference proteome</keyword>
<dbReference type="AlphaFoldDB" id="A0A4S2MZG4"/>
<evidence type="ECO:0000313" key="2">
    <source>
        <dbReference type="EMBL" id="TGZ81964.1"/>
    </source>
</evidence>
<feature type="region of interest" description="Disordered" evidence="1">
    <location>
        <begin position="1"/>
        <end position="168"/>
    </location>
</feature>
<dbReference type="EMBL" id="ML220117">
    <property type="protein sequence ID" value="TGZ81964.1"/>
    <property type="molecule type" value="Genomic_DNA"/>
</dbReference>
<evidence type="ECO:0000256" key="1">
    <source>
        <dbReference type="SAM" id="MobiDB-lite"/>
    </source>
</evidence>
<evidence type="ECO:0000313" key="3">
    <source>
        <dbReference type="Proteomes" id="UP000298138"/>
    </source>
</evidence>
<organism evidence="2 3">
    <name type="scientific">Ascodesmis nigricans</name>
    <dbReference type="NCBI Taxonomy" id="341454"/>
    <lineage>
        <taxon>Eukaryota</taxon>
        <taxon>Fungi</taxon>
        <taxon>Dikarya</taxon>
        <taxon>Ascomycota</taxon>
        <taxon>Pezizomycotina</taxon>
        <taxon>Pezizomycetes</taxon>
        <taxon>Pezizales</taxon>
        <taxon>Ascodesmidaceae</taxon>
        <taxon>Ascodesmis</taxon>
    </lineage>
</organism>